<name>A0A6A7BZ13_9PEZI</name>
<evidence type="ECO:0000256" key="4">
    <source>
        <dbReference type="RuleBase" id="RU362125"/>
    </source>
</evidence>
<dbReference type="Gene3D" id="2.40.110.20">
    <property type="match status" value="1"/>
</dbReference>
<accession>A0A6A7BZ13</accession>
<evidence type="ECO:0000313" key="8">
    <source>
        <dbReference type="EMBL" id="KAF2860596.1"/>
    </source>
</evidence>
<organism evidence="8 9">
    <name type="scientific">Piedraia hortae CBS 480.64</name>
    <dbReference type="NCBI Taxonomy" id="1314780"/>
    <lineage>
        <taxon>Eukaryota</taxon>
        <taxon>Fungi</taxon>
        <taxon>Dikarya</taxon>
        <taxon>Ascomycota</taxon>
        <taxon>Pezizomycotina</taxon>
        <taxon>Dothideomycetes</taxon>
        <taxon>Dothideomycetidae</taxon>
        <taxon>Capnodiales</taxon>
        <taxon>Piedraiaceae</taxon>
        <taxon>Piedraia</taxon>
    </lineage>
</organism>
<dbReference type="SUPFAM" id="SSF47203">
    <property type="entry name" value="Acyl-CoA dehydrogenase C-terminal domain-like"/>
    <property type="match status" value="1"/>
</dbReference>
<keyword evidence="9" id="KW-1185">Reference proteome</keyword>
<evidence type="ECO:0000256" key="1">
    <source>
        <dbReference type="ARBA" id="ARBA00009347"/>
    </source>
</evidence>
<dbReference type="OrthoDB" id="10251155at2759"/>
<feature type="non-terminal residue" evidence="8">
    <location>
        <position position="1"/>
    </location>
</feature>
<keyword evidence="3 4" id="KW-0274">FAD</keyword>
<keyword evidence="2 4" id="KW-0285">Flavoprotein</keyword>
<reference evidence="8" key="1">
    <citation type="journal article" date="2020" name="Stud. Mycol.">
        <title>101 Dothideomycetes genomes: a test case for predicting lifestyles and emergence of pathogens.</title>
        <authorList>
            <person name="Haridas S."/>
            <person name="Albert R."/>
            <person name="Binder M."/>
            <person name="Bloem J."/>
            <person name="Labutti K."/>
            <person name="Salamov A."/>
            <person name="Andreopoulos B."/>
            <person name="Baker S."/>
            <person name="Barry K."/>
            <person name="Bills G."/>
            <person name="Bluhm B."/>
            <person name="Cannon C."/>
            <person name="Castanera R."/>
            <person name="Culley D."/>
            <person name="Daum C."/>
            <person name="Ezra D."/>
            <person name="Gonzalez J."/>
            <person name="Henrissat B."/>
            <person name="Kuo A."/>
            <person name="Liang C."/>
            <person name="Lipzen A."/>
            <person name="Lutzoni F."/>
            <person name="Magnuson J."/>
            <person name="Mondo S."/>
            <person name="Nolan M."/>
            <person name="Ohm R."/>
            <person name="Pangilinan J."/>
            <person name="Park H.-J."/>
            <person name="Ramirez L."/>
            <person name="Alfaro M."/>
            <person name="Sun H."/>
            <person name="Tritt A."/>
            <person name="Yoshinaga Y."/>
            <person name="Zwiers L.-H."/>
            <person name="Turgeon B."/>
            <person name="Goodwin S."/>
            <person name="Spatafora J."/>
            <person name="Crous P."/>
            <person name="Grigoriev I."/>
        </authorList>
    </citation>
    <scope>NUCLEOTIDE SEQUENCE</scope>
    <source>
        <strain evidence="8">CBS 480.64</strain>
    </source>
</reference>
<evidence type="ECO:0000256" key="2">
    <source>
        <dbReference type="ARBA" id="ARBA00022630"/>
    </source>
</evidence>
<evidence type="ECO:0000259" key="6">
    <source>
        <dbReference type="Pfam" id="PF02770"/>
    </source>
</evidence>
<dbReference type="InterPro" id="IPR006091">
    <property type="entry name" value="Acyl-CoA_Oxase/DH_mid-dom"/>
</dbReference>
<dbReference type="InterPro" id="IPR041504">
    <property type="entry name" value="AidB_N"/>
</dbReference>
<feature type="non-terminal residue" evidence="8">
    <location>
        <position position="455"/>
    </location>
</feature>
<dbReference type="AlphaFoldDB" id="A0A6A7BZ13"/>
<dbReference type="Pfam" id="PF00441">
    <property type="entry name" value="Acyl-CoA_dh_1"/>
    <property type="match status" value="1"/>
</dbReference>
<comment type="similarity">
    <text evidence="1 4">Belongs to the acyl-CoA dehydrogenase family.</text>
</comment>
<feature type="domain" description="Acyl-CoA oxidase/dehydrogenase middle" evidence="6">
    <location>
        <begin position="180"/>
        <end position="270"/>
    </location>
</feature>
<dbReference type="Proteomes" id="UP000799421">
    <property type="component" value="Unassembled WGS sequence"/>
</dbReference>
<keyword evidence="4" id="KW-0560">Oxidoreductase</keyword>
<evidence type="ECO:0000259" key="7">
    <source>
        <dbReference type="Pfam" id="PF18158"/>
    </source>
</evidence>
<dbReference type="EMBL" id="MU005980">
    <property type="protein sequence ID" value="KAF2860596.1"/>
    <property type="molecule type" value="Genomic_DNA"/>
</dbReference>
<feature type="domain" description="Adaptive response protein AidB N-terminal" evidence="7">
    <location>
        <begin position="17"/>
        <end position="170"/>
    </location>
</feature>
<proteinExistence type="inferred from homology"/>
<evidence type="ECO:0000313" key="9">
    <source>
        <dbReference type="Proteomes" id="UP000799421"/>
    </source>
</evidence>
<evidence type="ECO:0000256" key="3">
    <source>
        <dbReference type="ARBA" id="ARBA00022827"/>
    </source>
</evidence>
<dbReference type="SUPFAM" id="SSF56645">
    <property type="entry name" value="Acyl-CoA dehydrogenase NM domain-like"/>
    <property type="match status" value="1"/>
</dbReference>
<gene>
    <name evidence="8" type="ORF">K470DRAFT_196798</name>
</gene>
<dbReference type="Pfam" id="PF02770">
    <property type="entry name" value="Acyl-CoA_dh_M"/>
    <property type="match status" value="1"/>
</dbReference>
<sequence length="455" mass="50094">KPSSGTLGFFQKPPILQNQFEEDTVLREIFNFYFPRNSPYHEDLQQPLTSFGDYVLSPFILDLVEDAEHNPPRLTTHTTFAVPKSKLITSHGWRALQSIGTSQGIVSIPYEGAEGHLSRMHQFVKYHLWSASCAITTCPAAMTDGAASLLHRHSGKNELFENAFSRLTSRNASQAWTSGQWMTERTGGSDVSGTETIATPINGQDAWSISGFKFFSSAADSNITILLAQTKEGLSAFLAHLPQENAITVQRLKNKVGTRPLPTAELVLTNMKGYLIGTPGSGIREISTMLNITRIHTAISALGFWGRGLAIARAYARVRHVARGALLGELPNHQETMALLHTRYAAHMHLGYFVVYLFGIVEAEESSFPSEVVLGIKTLSQAALLLRLLTPVLKAQASLAAVHGLYDAMQMLGGIGYLEEDMHLNIARLWRDTAVLPIWEGTVDVLAIDTRRVLE</sequence>
<dbReference type="PANTHER" id="PTHR42707">
    <property type="entry name" value="ACYL-COA DEHYDROGENASE"/>
    <property type="match status" value="1"/>
</dbReference>
<comment type="cofactor">
    <cofactor evidence="4">
        <name>FAD</name>
        <dbReference type="ChEBI" id="CHEBI:57692"/>
    </cofactor>
</comment>
<dbReference type="Pfam" id="PF18158">
    <property type="entry name" value="AidB_N"/>
    <property type="match status" value="1"/>
</dbReference>
<dbReference type="PANTHER" id="PTHR42707:SF2">
    <property type="entry name" value="ACD11 DEHYDROGENASE"/>
    <property type="match status" value="1"/>
</dbReference>
<dbReference type="InterPro" id="IPR009100">
    <property type="entry name" value="AcylCoA_DH/oxidase_NM_dom_sf"/>
</dbReference>
<feature type="domain" description="Acyl-CoA dehydrogenase/oxidase C-terminal" evidence="5">
    <location>
        <begin position="280"/>
        <end position="447"/>
    </location>
</feature>
<dbReference type="Gene3D" id="1.20.140.10">
    <property type="entry name" value="Butyryl-CoA Dehydrogenase, subunit A, domain 3"/>
    <property type="match status" value="1"/>
</dbReference>
<protein>
    <submittedName>
        <fullName evidence="8">Acyl-CoA dehydrogenase NM domain-like protein</fullName>
    </submittedName>
</protein>
<dbReference type="InterPro" id="IPR009075">
    <property type="entry name" value="AcylCo_DH/oxidase_C"/>
</dbReference>
<dbReference type="InterPro" id="IPR052904">
    <property type="entry name" value="Acyl-CoA_dehydrogenase-like"/>
</dbReference>
<evidence type="ECO:0000259" key="5">
    <source>
        <dbReference type="Pfam" id="PF00441"/>
    </source>
</evidence>
<dbReference type="InterPro" id="IPR036250">
    <property type="entry name" value="AcylCo_DH-like_C"/>
</dbReference>
<dbReference type="GO" id="GO:0003995">
    <property type="term" value="F:acyl-CoA dehydrogenase activity"/>
    <property type="evidence" value="ECO:0007669"/>
    <property type="project" value="TreeGrafter"/>
</dbReference>